<name>A0A3D8MEL0_9ALTE</name>
<protein>
    <submittedName>
        <fullName evidence="1">Uncharacterized protein</fullName>
    </submittedName>
</protein>
<accession>A0A3D8MEL0</accession>
<evidence type="ECO:0000313" key="2">
    <source>
        <dbReference type="Proteomes" id="UP000256561"/>
    </source>
</evidence>
<gene>
    <name evidence="1" type="ORF">DXV75_01655</name>
</gene>
<sequence length="281" mass="32560">MSDKKIAVCFFGITRSLSHTIASIKENILEHASRLGNSGTFAHFFDQAYIDNPRSGEKSGLNRDEYQLLNADRVLLEPPKNILSNPKFEEICRFGDLYDDKYQSLQNLFHQLWSLHCVTNLAMKWQPDVVIFARPDLRYHDSLSPLIAKALKSKSPMIQLPNWQHWKGVNDRFAVANGHSAIQAYGNRFTQVLDYCRHNHTPLHSEMFLKYALRNEKVTCFSQRASRVRVSGEVRDEQFQHHKITALYNSVAKTFNLEADNPWLAKLAWYSQRLVFGNPYK</sequence>
<dbReference type="OrthoDB" id="9153840at2"/>
<organism evidence="1 2">
    <name type="scientific">Alteromonas aestuariivivens</name>
    <dbReference type="NCBI Taxonomy" id="1938339"/>
    <lineage>
        <taxon>Bacteria</taxon>
        <taxon>Pseudomonadati</taxon>
        <taxon>Pseudomonadota</taxon>
        <taxon>Gammaproteobacteria</taxon>
        <taxon>Alteromonadales</taxon>
        <taxon>Alteromonadaceae</taxon>
        <taxon>Alteromonas/Salinimonas group</taxon>
        <taxon>Alteromonas</taxon>
    </lineage>
</organism>
<proteinExistence type="predicted"/>
<dbReference type="AlphaFoldDB" id="A0A3D8MEL0"/>
<evidence type="ECO:0000313" key="1">
    <source>
        <dbReference type="EMBL" id="RDV29192.1"/>
    </source>
</evidence>
<keyword evidence="2" id="KW-1185">Reference proteome</keyword>
<comment type="caution">
    <text evidence="1">The sequence shown here is derived from an EMBL/GenBank/DDBJ whole genome shotgun (WGS) entry which is preliminary data.</text>
</comment>
<dbReference type="EMBL" id="QRHA01000001">
    <property type="protein sequence ID" value="RDV29192.1"/>
    <property type="molecule type" value="Genomic_DNA"/>
</dbReference>
<dbReference type="Proteomes" id="UP000256561">
    <property type="component" value="Unassembled WGS sequence"/>
</dbReference>
<dbReference type="RefSeq" id="WP_115591482.1">
    <property type="nucleotide sequence ID" value="NZ_QRHA01000001.1"/>
</dbReference>
<reference evidence="2" key="1">
    <citation type="submission" date="2018-08" db="EMBL/GenBank/DDBJ databases">
        <authorList>
            <person name="Zhang J."/>
            <person name="Du Z.-J."/>
        </authorList>
    </citation>
    <scope>NUCLEOTIDE SEQUENCE [LARGE SCALE GENOMIC DNA]</scope>
    <source>
        <strain evidence="2">KCTC 52655</strain>
    </source>
</reference>